<keyword evidence="6" id="KW-0391">Immunity</keyword>
<evidence type="ECO:0000256" key="15">
    <source>
        <dbReference type="SAM" id="MobiDB-lite"/>
    </source>
</evidence>
<keyword evidence="20" id="KW-1185">Reference proteome</keyword>
<dbReference type="GO" id="GO:0009897">
    <property type="term" value="C:external side of plasma membrane"/>
    <property type="evidence" value="ECO:0000318"/>
    <property type="project" value="GO_Central"/>
</dbReference>
<accession>A0A8V0Z7M0</accession>
<keyword evidence="9 16" id="KW-0472">Membrane</keyword>
<dbReference type="PROSITE" id="PS50835">
    <property type="entry name" value="IG_LIKE"/>
    <property type="match status" value="1"/>
</dbReference>
<evidence type="ECO:0000256" key="16">
    <source>
        <dbReference type="SAM" id="Phobius"/>
    </source>
</evidence>
<evidence type="ECO:0000313" key="20">
    <source>
        <dbReference type="Proteomes" id="UP000000539"/>
    </source>
</evidence>
<evidence type="ECO:0000256" key="1">
    <source>
        <dbReference type="ARBA" id="ARBA00004251"/>
    </source>
</evidence>
<evidence type="ECO:0000256" key="4">
    <source>
        <dbReference type="ARBA" id="ARBA00022692"/>
    </source>
</evidence>
<keyword evidence="3" id="KW-1003">Cell membrane</keyword>
<keyword evidence="4 16" id="KW-0812">Transmembrane</keyword>
<dbReference type="Gene3D" id="2.60.40.10">
    <property type="entry name" value="Immunoglobulins"/>
    <property type="match status" value="1"/>
</dbReference>
<feature type="chain" id="PRO_5036485710" description="T-cell surface glycoprotein CD8 alpha chain" evidence="17">
    <location>
        <begin position="23"/>
        <end position="254"/>
    </location>
</feature>
<dbReference type="InterPro" id="IPR015468">
    <property type="entry name" value="CD8_asu"/>
</dbReference>
<dbReference type="PANTHER" id="PTHR10441:SF2">
    <property type="entry name" value="T-CELL SURFACE GLYCOPROTEIN CD8 ALPHA CHAIN"/>
    <property type="match status" value="1"/>
</dbReference>
<dbReference type="InterPro" id="IPR036179">
    <property type="entry name" value="Ig-like_dom_sf"/>
</dbReference>
<dbReference type="SUPFAM" id="SSF48726">
    <property type="entry name" value="Immunoglobulin"/>
    <property type="match status" value="1"/>
</dbReference>
<feature type="transmembrane region" description="Helical" evidence="16">
    <location>
        <begin position="183"/>
        <end position="204"/>
    </location>
</feature>
<evidence type="ECO:0000256" key="10">
    <source>
        <dbReference type="ARBA" id="ARBA00023139"/>
    </source>
</evidence>
<keyword evidence="10" id="KW-0564">Palmitate</keyword>
<evidence type="ECO:0000256" key="6">
    <source>
        <dbReference type="ARBA" id="ARBA00022859"/>
    </source>
</evidence>
<dbReference type="Proteomes" id="UP000000539">
    <property type="component" value="Chromosome 4"/>
</dbReference>
<keyword evidence="12" id="KW-0325">Glycoprotein</keyword>
<evidence type="ECO:0000256" key="13">
    <source>
        <dbReference type="ARBA" id="ARBA00023288"/>
    </source>
</evidence>
<dbReference type="InterPro" id="IPR013783">
    <property type="entry name" value="Ig-like_fold"/>
</dbReference>
<keyword evidence="5 17" id="KW-0732">Signal</keyword>
<reference evidence="19" key="3">
    <citation type="submission" date="2025-09" db="UniProtKB">
        <authorList>
            <consortium name="Ensembl"/>
        </authorList>
    </citation>
    <scope>IDENTIFICATION</scope>
    <source>
        <strain evidence="19">broiler</strain>
    </source>
</reference>
<evidence type="ECO:0000256" key="7">
    <source>
        <dbReference type="ARBA" id="ARBA00022989"/>
    </source>
</evidence>
<reference evidence="19" key="2">
    <citation type="submission" date="2025-08" db="UniProtKB">
        <authorList>
            <consortium name="Ensembl"/>
        </authorList>
    </citation>
    <scope>IDENTIFICATION</scope>
    <source>
        <strain evidence="19">broiler</strain>
    </source>
</reference>
<keyword evidence="13" id="KW-0449">Lipoprotein</keyword>
<dbReference type="AlphaFoldDB" id="A0A8V0Z7M0"/>
<feature type="signal peptide" evidence="17">
    <location>
        <begin position="1"/>
        <end position="22"/>
    </location>
</feature>
<dbReference type="GeneTree" id="ENSGT00940000156588"/>
<feature type="domain" description="Ig-like" evidence="18">
    <location>
        <begin position="32"/>
        <end position="130"/>
    </location>
</feature>
<feature type="region of interest" description="Disordered" evidence="15">
    <location>
        <begin position="214"/>
        <end position="238"/>
    </location>
</feature>
<evidence type="ECO:0000256" key="2">
    <source>
        <dbReference type="ARBA" id="ARBA00021525"/>
    </source>
</evidence>
<dbReference type="InterPro" id="IPR007110">
    <property type="entry name" value="Ig-like_dom"/>
</dbReference>
<dbReference type="FunCoup" id="A0A8V0Z7M0">
    <property type="interactions" value="121"/>
</dbReference>
<reference evidence="19" key="1">
    <citation type="submission" date="2020-11" db="EMBL/GenBank/DDBJ databases">
        <title>Gallus gallus (Chicken) genome, bGalGal1, GRCg7b, maternal haplotype autosomes + Z &amp; W.</title>
        <authorList>
            <person name="Warren W."/>
            <person name="Formenti G."/>
            <person name="Fedrigo O."/>
            <person name="Haase B."/>
            <person name="Mountcastle J."/>
            <person name="Balacco J."/>
            <person name="Tracey A."/>
            <person name="Schneider V."/>
            <person name="Okimoto R."/>
            <person name="Cheng H."/>
            <person name="Hawken R."/>
            <person name="Howe K."/>
            <person name="Jarvis E.D."/>
        </authorList>
    </citation>
    <scope>NUCLEOTIDE SEQUENCE [LARGE SCALE GENOMIC DNA]</scope>
    <source>
        <strain evidence="19">Broiler</strain>
    </source>
</reference>
<evidence type="ECO:0000256" key="14">
    <source>
        <dbReference type="ARBA" id="ARBA00023319"/>
    </source>
</evidence>
<evidence type="ECO:0000256" key="9">
    <source>
        <dbReference type="ARBA" id="ARBA00023136"/>
    </source>
</evidence>
<evidence type="ECO:0000256" key="17">
    <source>
        <dbReference type="SAM" id="SignalP"/>
    </source>
</evidence>
<dbReference type="PANTHER" id="PTHR10441">
    <property type="entry name" value="CD8 ALPHA CHAIN"/>
    <property type="match status" value="1"/>
</dbReference>
<dbReference type="Pfam" id="PF07686">
    <property type="entry name" value="V-set"/>
    <property type="match status" value="1"/>
</dbReference>
<keyword evidence="8" id="KW-1064">Adaptive immunity</keyword>
<evidence type="ECO:0000256" key="12">
    <source>
        <dbReference type="ARBA" id="ARBA00023180"/>
    </source>
</evidence>
<keyword evidence="7 16" id="KW-1133">Transmembrane helix</keyword>
<dbReference type="GO" id="GO:0045065">
    <property type="term" value="P:cytotoxic T cell differentiation"/>
    <property type="evidence" value="ECO:0000318"/>
    <property type="project" value="GO_Central"/>
</dbReference>
<evidence type="ECO:0000259" key="18">
    <source>
        <dbReference type="PROSITE" id="PS50835"/>
    </source>
</evidence>
<protein>
    <recommendedName>
        <fullName evidence="2">T-cell surface glycoprotein CD8 alpha chain</fullName>
    </recommendedName>
</protein>
<dbReference type="GO" id="GO:0002456">
    <property type="term" value="P:T cell mediated immunity"/>
    <property type="evidence" value="ECO:0000318"/>
    <property type="project" value="GO_Central"/>
</dbReference>
<keyword evidence="14" id="KW-0393">Immunoglobulin domain</keyword>
<dbReference type="FunFam" id="2.60.40.10:FF:001514">
    <property type="entry name" value="CD8 alpha chain"/>
    <property type="match status" value="1"/>
</dbReference>
<dbReference type="Ensembl" id="ENSGALT00010041815.1">
    <property type="protein sequence ID" value="ENSGALP00010024450.1"/>
    <property type="gene ID" value="ENSGALG00010017342.1"/>
</dbReference>
<evidence type="ECO:0000256" key="8">
    <source>
        <dbReference type="ARBA" id="ARBA00023130"/>
    </source>
</evidence>
<proteinExistence type="predicted"/>
<comment type="subcellular location">
    <subcellularLocation>
        <location evidence="1">Cell membrane</location>
        <topology evidence="1">Single-pass type I membrane protein</topology>
    </subcellularLocation>
</comment>
<organism evidence="19 20">
    <name type="scientific">Gallus gallus</name>
    <name type="common">Chicken</name>
    <dbReference type="NCBI Taxonomy" id="9031"/>
    <lineage>
        <taxon>Eukaryota</taxon>
        <taxon>Metazoa</taxon>
        <taxon>Chordata</taxon>
        <taxon>Craniata</taxon>
        <taxon>Vertebrata</taxon>
        <taxon>Euteleostomi</taxon>
        <taxon>Archelosauria</taxon>
        <taxon>Archosauria</taxon>
        <taxon>Dinosauria</taxon>
        <taxon>Saurischia</taxon>
        <taxon>Theropoda</taxon>
        <taxon>Coelurosauria</taxon>
        <taxon>Aves</taxon>
        <taxon>Neognathae</taxon>
        <taxon>Galloanserae</taxon>
        <taxon>Galliformes</taxon>
        <taxon>Phasianidae</taxon>
        <taxon>Phasianinae</taxon>
        <taxon>Gallus</taxon>
    </lineage>
</organism>
<dbReference type="InterPro" id="IPR003599">
    <property type="entry name" value="Ig_sub"/>
</dbReference>
<sequence length="254" mass="27830">MSGSPALLLLLSLGLCCTGTQGHRDAVVVRFPNRSIIQPQKGQRLELNCMRNNDSWKVSWIRLDKSGNIHFILSSYRKNTTTFNGGERTSPHFQASWRVSTSTLVVKSFRAEDEGIYFCTVSINQVLHISSGQPAFFPGTTTAAPSTLTATNQSSQVTTKDIACHSPDAGTSNKNMLNSSCEVFLWVQVAGTCLLLLTAITIIITHRQRKTHPDTIGHLADPSLPIQQSHPKLSSQTPTHISLLKSSRLYAPNS</sequence>
<dbReference type="GO" id="GO:0007166">
    <property type="term" value="P:cell surface receptor signaling pathway"/>
    <property type="evidence" value="ECO:0000318"/>
    <property type="project" value="GO_Central"/>
</dbReference>
<name>A0A8V0Z7M0_CHICK</name>
<keyword evidence="11" id="KW-1015">Disulfide bond</keyword>
<dbReference type="SMART" id="SM00409">
    <property type="entry name" value="IG"/>
    <property type="match status" value="1"/>
</dbReference>
<evidence type="ECO:0000256" key="5">
    <source>
        <dbReference type="ARBA" id="ARBA00022729"/>
    </source>
</evidence>
<feature type="compositionally biased region" description="Polar residues" evidence="15">
    <location>
        <begin position="225"/>
        <end position="238"/>
    </location>
</feature>
<dbReference type="InterPro" id="IPR013106">
    <property type="entry name" value="Ig_V-set"/>
</dbReference>
<evidence type="ECO:0000256" key="11">
    <source>
        <dbReference type="ARBA" id="ARBA00023157"/>
    </source>
</evidence>
<evidence type="ECO:0000313" key="19">
    <source>
        <dbReference type="Ensembl" id="ENSGALP00010024450.1"/>
    </source>
</evidence>
<evidence type="ECO:0000256" key="3">
    <source>
        <dbReference type="ARBA" id="ARBA00022475"/>
    </source>
</evidence>